<dbReference type="AlphaFoldDB" id="A0A7R9LIR4"/>
<accession>A0A7R9LIR4</accession>
<dbReference type="Gene3D" id="2.40.50.140">
    <property type="entry name" value="Nucleic acid-binding proteins"/>
    <property type="match status" value="1"/>
</dbReference>
<dbReference type="Pfam" id="PF00436">
    <property type="entry name" value="SSB"/>
    <property type="match status" value="1"/>
</dbReference>
<evidence type="ECO:0000313" key="3">
    <source>
        <dbReference type="EMBL" id="CAD7642380.1"/>
    </source>
</evidence>
<dbReference type="GO" id="GO:0006264">
    <property type="term" value="P:mitochondrial DNA replication"/>
    <property type="evidence" value="ECO:0007669"/>
    <property type="project" value="TreeGrafter"/>
</dbReference>
<sequence>MFRHIYTRFNGSHVLSNVSYLQNIATNQYSTSRPLIEKGINQVILMGRCGADALKRGTDSRPVVIFSLATHSHYKNQETDELQQKTDWHRISVFRNHLQDKTLSFAKKGSRLLVQGRLSYGEVTDANGNSHQITSIIADNVIFLSSSHGVNEEDTDDEALEA</sequence>
<dbReference type="PANTHER" id="PTHR10302">
    <property type="entry name" value="SINGLE-STRANDED DNA-BINDING PROTEIN"/>
    <property type="match status" value="1"/>
</dbReference>
<evidence type="ECO:0000313" key="4">
    <source>
        <dbReference type="Proteomes" id="UP000759131"/>
    </source>
</evidence>
<dbReference type="InterPro" id="IPR000424">
    <property type="entry name" value="Primosome_PriB/ssb"/>
</dbReference>
<keyword evidence="4" id="KW-1185">Reference proteome</keyword>
<dbReference type="GO" id="GO:0003697">
    <property type="term" value="F:single-stranded DNA binding"/>
    <property type="evidence" value="ECO:0007669"/>
    <property type="project" value="InterPro"/>
</dbReference>
<dbReference type="GO" id="GO:0042645">
    <property type="term" value="C:mitochondrial nucleoid"/>
    <property type="evidence" value="ECO:0007669"/>
    <property type="project" value="TreeGrafter"/>
</dbReference>
<dbReference type="InterPro" id="IPR011344">
    <property type="entry name" value="ssDNA-bd"/>
</dbReference>
<name>A0A7R9LIR4_9ACAR</name>
<evidence type="ECO:0000256" key="2">
    <source>
        <dbReference type="PROSITE-ProRule" id="PRU00252"/>
    </source>
</evidence>
<evidence type="ECO:0008006" key="5">
    <source>
        <dbReference type="Google" id="ProtNLM"/>
    </source>
</evidence>
<dbReference type="NCBIfam" id="TIGR00621">
    <property type="entry name" value="ssb"/>
    <property type="match status" value="1"/>
</dbReference>
<evidence type="ECO:0000256" key="1">
    <source>
        <dbReference type="ARBA" id="ARBA00023125"/>
    </source>
</evidence>
<reference evidence="3" key="1">
    <citation type="submission" date="2020-11" db="EMBL/GenBank/DDBJ databases">
        <authorList>
            <person name="Tran Van P."/>
        </authorList>
    </citation>
    <scope>NUCLEOTIDE SEQUENCE</scope>
</reference>
<dbReference type="PROSITE" id="PS50935">
    <property type="entry name" value="SSB"/>
    <property type="match status" value="1"/>
</dbReference>
<protein>
    <recommendedName>
        <fullName evidence="5">Single-stranded DNA-binding protein, mitochondrial</fullName>
    </recommendedName>
</protein>
<keyword evidence="1 2" id="KW-0238">DNA-binding</keyword>
<dbReference type="OrthoDB" id="1078367at2759"/>
<gene>
    <name evidence="3" type="ORF">OSB1V03_LOCUS19117</name>
</gene>
<dbReference type="CDD" id="cd04496">
    <property type="entry name" value="SSB_OBF"/>
    <property type="match status" value="1"/>
</dbReference>
<dbReference type="HAMAP" id="MF_00984">
    <property type="entry name" value="SSB"/>
    <property type="match status" value="1"/>
</dbReference>
<dbReference type="Proteomes" id="UP000759131">
    <property type="component" value="Unassembled WGS sequence"/>
</dbReference>
<dbReference type="EMBL" id="OC881645">
    <property type="protein sequence ID" value="CAD7642380.1"/>
    <property type="molecule type" value="Genomic_DNA"/>
</dbReference>
<proteinExistence type="inferred from homology"/>
<dbReference type="InterPro" id="IPR012340">
    <property type="entry name" value="NA-bd_OB-fold"/>
</dbReference>
<dbReference type="PANTHER" id="PTHR10302:SF0">
    <property type="entry name" value="SINGLE-STRANDED DNA-BINDING PROTEIN, MITOCHONDRIAL"/>
    <property type="match status" value="1"/>
</dbReference>
<organism evidence="3">
    <name type="scientific">Medioppia subpectinata</name>
    <dbReference type="NCBI Taxonomy" id="1979941"/>
    <lineage>
        <taxon>Eukaryota</taxon>
        <taxon>Metazoa</taxon>
        <taxon>Ecdysozoa</taxon>
        <taxon>Arthropoda</taxon>
        <taxon>Chelicerata</taxon>
        <taxon>Arachnida</taxon>
        <taxon>Acari</taxon>
        <taxon>Acariformes</taxon>
        <taxon>Sarcoptiformes</taxon>
        <taxon>Oribatida</taxon>
        <taxon>Brachypylina</taxon>
        <taxon>Oppioidea</taxon>
        <taxon>Oppiidae</taxon>
        <taxon>Medioppia</taxon>
    </lineage>
</organism>
<dbReference type="SUPFAM" id="SSF50249">
    <property type="entry name" value="Nucleic acid-binding proteins"/>
    <property type="match status" value="1"/>
</dbReference>
<dbReference type="EMBL" id="CAJPIZ010027070">
    <property type="protein sequence ID" value="CAG2119168.1"/>
    <property type="molecule type" value="Genomic_DNA"/>
</dbReference>